<gene>
    <name evidence="2" type="ORF">O181_085858</name>
</gene>
<evidence type="ECO:0000256" key="1">
    <source>
        <dbReference type="SAM" id="MobiDB-lite"/>
    </source>
</evidence>
<organism evidence="2 3">
    <name type="scientific">Austropuccinia psidii MF-1</name>
    <dbReference type="NCBI Taxonomy" id="1389203"/>
    <lineage>
        <taxon>Eukaryota</taxon>
        <taxon>Fungi</taxon>
        <taxon>Dikarya</taxon>
        <taxon>Basidiomycota</taxon>
        <taxon>Pucciniomycotina</taxon>
        <taxon>Pucciniomycetes</taxon>
        <taxon>Pucciniales</taxon>
        <taxon>Sphaerophragmiaceae</taxon>
        <taxon>Austropuccinia</taxon>
    </lineage>
</organism>
<evidence type="ECO:0000313" key="3">
    <source>
        <dbReference type="Proteomes" id="UP000765509"/>
    </source>
</evidence>
<feature type="compositionally biased region" description="Basic and acidic residues" evidence="1">
    <location>
        <begin position="112"/>
        <end position="126"/>
    </location>
</feature>
<name>A0A9Q3ILU5_9BASI</name>
<keyword evidence="3" id="KW-1185">Reference proteome</keyword>
<comment type="caution">
    <text evidence="2">The sequence shown here is derived from an EMBL/GenBank/DDBJ whole genome shotgun (WGS) entry which is preliminary data.</text>
</comment>
<sequence length="143" mass="15969">MDPGTPKRVMGKILDNEPCPPSIDLSIPLLGHHPMVTSLLNWSKVIIRLMKVGNGKRTFELGPIITMSCHPWDSNSKNKTHQIPPQQDSPIQCMPHKKTPWQPTPGPSGTRWSEELFREPSQHDELPIPGLSTSSKEPEDVPT</sequence>
<dbReference type="Proteomes" id="UP000765509">
    <property type="component" value="Unassembled WGS sequence"/>
</dbReference>
<evidence type="ECO:0000313" key="2">
    <source>
        <dbReference type="EMBL" id="MBW0546143.1"/>
    </source>
</evidence>
<reference evidence="2" key="1">
    <citation type="submission" date="2021-03" db="EMBL/GenBank/DDBJ databases">
        <title>Draft genome sequence of rust myrtle Austropuccinia psidii MF-1, a brazilian biotype.</title>
        <authorList>
            <person name="Quecine M.C."/>
            <person name="Pachon D.M.R."/>
            <person name="Bonatelli M.L."/>
            <person name="Correr F.H."/>
            <person name="Franceschini L.M."/>
            <person name="Leite T.F."/>
            <person name="Margarido G.R.A."/>
            <person name="Almeida C.A."/>
            <person name="Ferrarezi J.A."/>
            <person name="Labate C.A."/>
        </authorList>
    </citation>
    <scope>NUCLEOTIDE SEQUENCE</scope>
    <source>
        <strain evidence="2">MF-1</strain>
    </source>
</reference>
<feature type="compositionally biased region" description="Polar residues" evidence="1">
    <location>
        <begin position="73"/>
        <end position="90"/>
    </location>
</feature>
<dbReference type="EMBL" id="AVOT02051105">
    <property type="protein sequence ID" value="MBW0546143.1"/>
    <property type="molecule type" value="Genomic_DNA"/>
</dbReference>
<dbReference type="AlphaFoldDB" id="A0A9Q3ILU5"/>
<accession>A0A9Q3ILU5</accession>
<protein>
    <submittedName>
        <fullName evidence="2">Uncharacterized protein</fullName>
    </submittedName>
</protein>
<proteinExistence type="predicted"/>
<feature type="region of interest" description="Disordered" evidence="1">
    <location>
        <begin position="70"/>
        <end position="143"/>
    </location>
</feature>